<organism evidence="1 2">
    <name type="scientific">Mycolicibacterium neoaurum</name>
    <name type="common">Mycobacterium neoaurum</name>
    <dbReference type="NCBI Taxonomy" id="1795"/>
    <lineage>
        <taxon>Bacteria</taxon>
        <taxon>Bacillati</taxon>
        <taxon>Actinomycetota</taxon>
        <taxon>Actinomycetes</taxon>
        <taxon>Mycobacteriales</taxon>
        <taxon>Mycobacteriaceae</taxon>
        <taxon>Mycolicibacterium</taxon>
    </lineage>
</organism>
<accession>A0AAV2WDR8</accession>
<dbReference type="Proteomes" id="UP000028864">
    <property type="component" value="Unassembled WGS sequence"/>
</dbReference>
<evidence type="ECO:0000313" key="1">
    <source>
        <dbReference type="EMBL" id="CDQ42402.1"/>
    </source>
</evidence>
<dbReference type="RefSeq" id="WP_030136788.1">
    <property type="nucleotide sequence ID" value="NZ_LK021337.1"/>
</dbReference>
<gene>
    <name evidence="1" type="ORF">BN1047_00254</name>
</gene>
<dbReference type="Pfam" id="PF10604">
    <property type="entry name" value="Polyketide_cyc2"/>
    <property type="match status" value="1"/>
</dbReference>
<sequence>MIEVQREVVTSADPRSAFDYLADFTTTEQWDAGSIRTIRVHGNGDIGTHYANSTKLAGRTRDVDYEVVALTLGASIELRGKNSALSARDVLTVAPHPNGSTVTYRAQFTFRGWLRYAEPILRRRMSHLADDSAAGLRRELARLQA</sequence>
<dbReference type="InterPro" id="IPR023393">
    <property type="entry name" value="START-like_dom_sf"/>
</dbReference>
<reference evidence="1" key="2">
    <citation type="submission" date="2015-09" db="EMBL/GenBank/DDBJ databases">
        <title>Draft genome sequence of Mycobacterium neoaurum DSM 44074.</title>
        <authorList>
            <person name="Croce O."/>
            <person name="Robert C."/>
            <person name="Raoult D."/>
            <person name="Drancourt M."/>
        </authorList>
    </citation>
    <scope>NUCLEOTIDE SEQUENCE</scope>
    <source>
        <strain evidence="1">DSM 44074</strain>
    </source>
</reference>
<dbReference type="EMBL" id="LK021337">
    <property type="protein sequence ID" value="CDQ42402.1"/>
    <property type="molecule type" value="Genomic_DNA"/>
</dbReference>
<protein>
    <submittedName>
        <fullName evidence="1">Carbon monoxide dehydrogenase subunit G</fullName>
    </submittedName>
</protein>
<dbReference type="InterPro" id="IPR019587">
    <property type="entry name" value="Polyketide_cyclase/dehydratase"/>
</dbReference>
<dbReference type="AlphaFoldDB" id="A0AAV2WDR8"/>
<proteinExistence type="predicted"/>
<dbReference type="Gene3D" id="3.30.530.20">
    <property type="match status" value="1"/>
</dbReference>
<dbReference type="SUPFAM" id="SSF55961">
    <property type="entry name" value="Bet v1-like"/>
    <property type="match status" value="1"/>
</dbReference>
<name>A0AAV2WDR8_MYCNE</name>
<reference evidence="1" key="1">
    <citation type="submission" date="2014-05" db="EMBL/GenBank/DDBJ databases">
        <authorList>
            <person name="Urmite Genomes"/>
        </authorList>
    </citation>
    <scope>NUCLEOTIDE SEQUENCE</scope>
    <source>
        <strain evidence="1">DSM 44074</strain>
    </source>
</reference>
<evidence type="ECO:0000313" key="2">
    <source>
        <dbReference type="Proteomes" id="UP000028864"/>
    </source>
</evidence>